<evidence type="ECO:0000256" key="6">
    <source>
        <dbReference type="ARBA" id="ARBA00022989"/>
    </source>
</evidence>
<dbReference type="FunFam" id="1.20.5.110:FF:000006">
    <property type="entry name" value="Syntaxin 6"/>
    <property type="match status" value="1"/>
</dbReference>
<dbReference type="InterPro" id="IPR010989">
    <property type="entry name" value="SNARE"/>
</dbReference>
<feature type="compositionally biased region" description="Basic and acidic residues" evidence="11">
    <location>
        <begin position="112"/>
        <end position="126"/>
    </location>
</feature>
<dbReference type="InterPro" id="IPR015260">
    <property type="entry name" value="Syntaxin-6/10/61_N"/>
</dbReference>
<comment type="subcellular location">
    <subcellularLocation>
        <location evidence="1">Golgi apparatus membrane</location>
        <topology evidence="1">Single-pass type IV membrane protein</topology>
    </subcellularLocation>
</comment>
<reference evidence="14" key="1">
    <citation type="journal article" date="2020" name="Stud. Mycol.">
        <title>101 Dothideomycetes genomes: a test case for predicting lifestyles and emergence of pathogens.</title>
        <authorList>
            <person name="Haridas S."/>
            <person name="Albert R."/>
            <person name="Binder M."/>
            <person name="Bloem J."/>
            <person name="Labutti K."/>
            <person name="Salamov A."/>
            <person name="Andreopoulos B."/>
            <person name="Baker S."/>
            <person name="Barry K."/>
            <person name="Bills G."/>
            <person name="Bluhm B."/>
            <person name="Cannon C."/>
            <person name="Castanera R."/>
            <person name="Culley D."/>
            <person name="Daum C."/>
            <person name="Ezra D."/>
            <person name="Gonzalez J."/>
            <person name="Henrissat B."/>
            <person name="Kuo A."/>
            <person name="Liang C."/>
            <person name="Lipzen A."/>
            <person name="Lutzoni F."/>
            <person name="Magnuson J."/>
            <person name="Mondo S."/>
            <person name="Nolan M."/>
            <person name="Ohm R."/>
            <person name="Pangilinan J."/>
            <person name="Park H.-J."/>
            <person name="Ramirez L."/>
            <person name="Alfaro M."/>
            <person name="Sun H."/>
            <person name="Tritt A."/>
            <person name="Yoshinaga Y."/>
            <person name="Zwiers L.-H."/>
            <person name="Turgeon B."/>
            <person name="Goodwin S."/>
            <person name="Spatafora J."/>
            <person name="Crous P."/>
            <person name="Grigoriev I."/>
        </authorList>
    </citation>
    <scope>NUCLEOTIDE SEQUENCE</scope>
    <source>
        <strain evidence="14">CBS 113389</strain>
    </source>
</reference>
<dbReference type="SUPFAM" id="SSF58038">
    <property type="entry name" value="SNARE fusion complex"/>
    <property type="match status" value="1"/>
</dbReference>
<dbReference type="SMART" id="SM00397">
    <property type="entry name" value="t_SNARE"/>
    <property type="match status" value="1"/>
</dbReference>
<protein>
    <recommendedName>
        <fullName evidence="10">t-SNARE affecting a late Golgi compartment protein 1</fullName>
    </recommendedName>
</protein>
<evidence type="ECO:0000313" key="14">
    <source>
        <dbReference type="EMBL" id="KAF2483633.1"/>
    </source>
</evidence>
<feature type="domain" description="T-SNARE coiled-coil homology" evidence="13">
    <location>
        <begin position="151"/>
        <end position="213"/>
    </location>
</feature>
<dbReference type="OrthoDB" id="546861at2759"/>
<dbReference type="RefSeq" id="XP_033590203.1">
    <property type="nucleotide sequence ID" value="XM_033731036.1"/>
</dbReference>
<feature type="transmembrane region" description="Helical" evidence="12">
    <location>
        <begin position="221"/>
        <end position="242"/>
    </location>
</feature>
<sequence length="243" mass="27413">MSHEDPFLAAQADILNLLQTCRNSLQSYLRIRGSASSANSPELVEARNDLEDTLTDLNADLQDLVDSVKAVEGDPYRYGIDIDEVSRRRKLVGDVGEEIQEMRRRVTQTVEEAERKRSNSLRHPDDFGDEDPLGGGNDDDDYAEWEEQRQVQIMHEQDEALDGVFQTVGNLRAQADTMGRELEEQAELLDDTENIADRVGGKLAQGMKGIRHVIEKNEDKWSSCCITMLIFVLILLLVLVLVL</sequence>
<dbReference type="Pfam" id="PF09177">
    <property type="entry name" value="STX6_10_61_N"/>
    <property type="match status" value="1"/>
</dbReference>
<keyword evidence="7" id="KW-0333">Golgi apparatus</keyword>
<evidence type="ECO:0000256" key="12">
    <source>
        <dbReference type="SAM" id="Phobius"/>
    </source>
</evidence>
<accession>A0A6A6PVX3</accession>
<dbReference type="SUPFAM" id="SSF47661">
    <property type="entry name" value="t-snare proteins"/>
    <property type="match status" value="1"/>
</dbReference>
<feature type="region of interest" description="Disordered" evidence="11">
    <location>
        <begin position="103"/>
        <end position="141"/>
    </location>
</feature>
<evidence type="ECO:0000256" key="1">
    <source>
        <dbReference type="ARBA" id="ARBA00004409"/>
    </source>
</evidence>
<keyword evidence="8" id="KW-0175">Coiled coil</keyword>
<organism evidence="14 15">
    <name type="scientific">Neohortaea acidophila</name>
    <dbReference type="NCBI Taxonomy" id="245834"/>
    <lineage>
        <taxon>Eukaryota</taxon>
        <taxon>Fungi</taxon>
        <taxon>Dikarya</taxon>
        <taxon>Ascomycota</taxon>
        <taxon>Pezizomycotina</taxon>
        <taxon>Dothideomycetes</taxon>
        <taxon>Dothideomycetidae</taxon>
        <taxon>Mycosphaerellales</taxon>
        <taxon>Teratosphaeriaceae</taxon>
        <taxon>Neohortaea</taxon>
    </lineage>
</organism>
<dbReference type="AlphaFoldDB" id="A0A6A6PVX3"/>
<comment type="similarity">
    <text evidence="2">Belongs to the syntaxin family.</text>
</comment>
<evidence type="ECO:0000256" key="3">
    <source>
        <dbReference type="ARBA" id="ARBA00022448"/>
    </source>
</evidence>
<evidence type="ECO:0000256" key="11">
    <source>
        <dbReference type="SAM" id="MobiDB-lite"/>
    </source>
</evidence>
<evidence type="ECO:0000256" key="10">
    <source>
        <dbReference type="ARBA" id="ARBA00073343"/>
    </source>
</evidence>
<proteinExistence type="inferred from homology"/>
<keyword evidence="9 12" id="KW-0472">Membrane</keyword>
<dbReference type="CDD" id="cd21442">
    <property type="entry name" value="SNARE_NTD_STX6-like"/>
    <property type="match status" value="1"/>
</dbReference>
<dbReference type="Gene3D" id="1.20.58.90">
    <property type="match status" value="1"/>
</dbReference>
<dbReference type="GO" id="GO:0015031">
    <property type="term" value="P:protein transport"/>
    <property type="evidence" value="ECO:0007669"/>
    <property type="project" value="UniProtKB-KW"/>
</dbReference>
<dbReference type="EMBL" id="MU001635">
    <property type="protein sequence ID" value="KAF2483633.1"/>
    <property type="molecule type" value="Genomic_DNA"/>
</dbReference>
<dbReference type="GO" id="GO:0048193">
    <property type="term" value="P:Golgi vesicle transport"/>
    <property type="evidence" value="ECO:0007669"/>
    <property type="project" value="InterPro"/>
</dbReference>
<evidence type="ECO:0000256" key="9">
    <source>
        <dbReference type="ARBA" id="ARBA00023136"/>
    </source>
</evidence>
<evidence type="ECO:0000256" key="7">
    <source>
        <dbReference type="ARBA" id="ARBA00023034"/>
    </source>
</evidence>
<keyword evidence="15" id="KW-1185">Reference proteome</keyword>
<gene>
    <name evidence="14" type="ORF">BDY17DRAFT_250123</name>
</gene>
<dbReference type="PANTHER" id="PTHR12791">
    <property type="entry name" value="GOLGI SNARE BET1-RELATED"/>
    <property type="match status" value="1"/>
</dbReference>
<keyword evidence="6 12" id="KW-1133">Transmembrane helix</keyword>
<dbReference type="Gene3D" id="1.20.5.110">
    <property type="match status" value="1"/>
</dbReference>
<feature type="compositionally biased region" description="Acidic residues" evidence="11">
    <location>
        <begin position="127"/>
        <end position="141"/>
    </location>
</feature>
<evidence type="ECO:0000256" key="8">
    <source>
        <dbReference type="ARBA" id="ARBA00023054"/>
    </source>
</evidence>
<dbReference type="FunFam" id="1.20.58.90:FF:000012">
    <property type="entry name" value="SNARE domain protein"/>
    <property type="match status" value="1"/>
</dbReference>
<dbReference type="CDD" id="cd15851">
    <property type="entry name" value="SNARE_Syntaxin6"/>
    <property type="match status" value="1"/>
</dbReference>
<evidence type="ECO:0000256" key="4">
    <source>
        <dbReference type="ARBA" id="ARBA00022692"/>
    </source>
</evidence>
<keyword evidence="3" id="KW-0813">Transport</keyword>
<keyword evidence="5" id="KW-0653">Protein transport</keyword>
<dbReference type="PROSITE" id="PS50192">
    <property type="entry name" value="T_SNARE"/>
    <property type="match status" value="1"/>
</dbReference>
<name>A0A6A6PVX3_9PEZI</name>
<keyword evidence="4 12" id="KW-0812">Transmembrane</keyword>
<dbReference type="Proteomes" id="UP000799767">
    <property type="component" value="Unassembled WGS sequence"/>
</dbReference>
<evidence type="ECO:0000259" key="13">
    <source>
        <dbReference type="PROSITE" id="PS50192"/>
    </source>
</evidence>
<dbReference type="GeneID" id="54472038"/>
<evidence type="ECO:0000313" key="15">
    <source>
        <dbReference type="Proteomes" id="UP000799767"/>
    </source>
</evidence>
<evidence type="ECO:0000256" key="5">
    <source>
        <dbReference type="ARBA" id="ARBA00022927"/>
    </source>
</evidence>
<dbReference type="InterPro" id="IPR000727">
    <property type="entry name" value="T_SNARE_dom"/>
</dbReference>
<dbReference type="GO" id="GO:0000139">
    <property type="term" value="C:Golgi membrane"/>
    <property type="evidence" value="ECO:0007669"/>
    <property type="project" value="UniProtKB-SubCell"/>
</dbReference>
<evidence type="ECO:0000256" key="2">
    <source>
        <dbReference type="ARBA" id="ARBA00009063"/>
    </source>
</evidence>